<feature type="non-terminal residue" evidence="1">
    <location>
        <position position="1"/>
    </location>
</feature>
<dbReference type="AlphaFoldDB" id="A0A699XB66"/>
<sequence length="94" mass="10263">EARFAVVNDIADQRFVALLELGGHQGPDREHTQCVVDRQSAFCRVLATVEREAVRAALALGVDIDPTDLIGERIHQTTDLLGIVAEDTQLLAEV</sequence>
<dbReference type="EMBL" id="BKCJ011813820">
    <property type="protein sequence ID" value="GFD55086.1"/>
    <property type="molecule type" value="Genomic_DNA"/>
</dbReference>
<accession>A0A699XB66</accession>
<organism evidence="1">
    <name type="scientific">Tanacetum cinerariifolium</name>
    <name type="common">Dalmatian daisy</name>
    <name type="synonym">Chrysanthemum cinerariifolium</name>
    <dbReference type="NCBI Taxonomy" id="118510"/>
    <lineage>
        <taxon>Eukaryota</taxon>
        <taxon>Viridiplantae</taxon>
        <taxon>Streptophyta</taxon>
        <taxon>Embryophyta</taxon>
        <taxon>Tracheophyta</taxon>
        <taxon>Spermatophyta</taxon>
        <taxon>Magnoliopsida</taxon>
        <taxon>eudicotyledons</taxon>
        <taxon>Gunneridae</taxon>
        <taxon>Pentapetalae</taxon>
        <taxon>asterids</taxon>
        <taxon>campanulids</taxon>
        <taxon>Asterales</taxon>
        <taxon>Asteraceae</taxon>
        <taxon>Asteroideae</taxon>
        <taxon>Anthemideae</taxon>
        <taxon>Anthemidinae</taxon>
        <taxon>Tanacetum</taxon>
    </lineage>
</organism>
<protein>
    <submittedName>
        <fullName evidence="1">Uncharacterized protein</fullName>
    </submittedName>
</protein>
<reference evidence="1" key="1">
    <citation type="journal article" date="2019" name="Sci. Rep.">
        <title>Draft genome of Tanacetum cinerariifolium, the natural source of mosquito coil.</title>
        <authorList>
            <person name="Yamashiro T."/>
            <person name="Shiraishi A."/>
            <person name="Satake H."/>
            <person name="Nakayama K."/>
        </authorList>
    </citation>
    <scope>NUCLEOTIDE SEQUENCE</scope>
</reference>
<gene>
    <name evidence="1" type="ORF">Tci_927055</name>
</gene>
<comment type="caution">
    <text evidence="1">The sequence shown here is derived from an EMBL/GenBank/DDBJ whole genome shotgun (WGS) entry which is preliminary data.</text>
</comment>
<proteinExistence type="predicted"/>
<name>A0A699XB66_TANCI</name>
<evidence type="ECO:0000313" key="1">
    <source>
        <dbReference type="EMBL" id="GFD55086.1"/>
    </source>
</evidence>